<evidence type="ECO:0000256" key="1">
    <source>
        <dbReference type="ARBA" id="ARBA00022723"/>
    </source>
</evidence>
<dbReference type="Proteomes" id="UP000886520">
    <property type="component" value="Chromosome 3"/>
</dbReference>
<sequence length="244" mass="26904">MARPAYAARVQGKLAPPSFHEPAATYTLADSAPFLLDALWHFECVVSPRSSASGSLSPHSPAPASSRSQASPSFSCPSLSPLSRFTPSHQILQRVFSTFDENGDGTVSINEIARIFDRLGLPTSEYFLRSLLAGLDTKSQGHVDQDEFLQLYERVCSFVEEFDARPVDADVDEDLLAAFHMFDKDRNGFISPSELQTVLCSLGFPQARQLDACVDMIARVDENGDGQVDFLEFKKLFTDPIQSF</sequence>
<dbReference type="InterPro" id="IPR011992">
    <property type="entry name" value="EF-hand-dom_pair"/>
</dbReference>
<name>A0A9D4ZSJ2_ADICA</name>
<dbReference type="InterPro" id="IPR002048">
    <property type="entry name" value="EF_hand_dom"/>
</dbReference>
<dbReference type="CDD" id="cd00051">
    <property type="entry name" value="EFh"/>
    <property type="match status" value="1"/>
</dbReference>
<dbReference type="PROSITE" id="PS50222">
    <property type="entry name" value="EF_HAND_2"/>
    <property type="match status" value="3"/>
</dbReference>
<comment type="caution">
    <text evidence="6">The sequence shown here is derived from an EMBL/GenBank/DDBJ whole genome shotgun (WGS) entry which is preliminary data.</text>
</comment>
<dbReference type="SUPFAM" id="SSF47473">
    <property type="entry name" value="EF-hand"/>
    <property type="match status" value="1"/>
</dbReference>
<gene>
    <name evidence="6" type="ORF">GOP47_0003438</name>
</gene>
<keyword evidence="2" id="KW-0677">Repeat</keyword>
<evidence type="ECO:0000256" key="4">
    <source>
        <dbReference type="SAM" id="MobiDB-lite"/>
    </source>
</evidence>
<feature type="region of interest" description="Disordered" evidence="4">
    <location>
        <begin position="53"/>
        <end position="75"/>
    </location>
</feature>
<reference evidence="6" key="1">
    <citation type="submission" date="2021-01" db="EMBL/GenBank/DDBJ databases">
        <title>Adiantum capillus-veneris genome.</title>
        <authorList>
            <person name="Fang Y."/>
            <person name="Liao Q."/>
        </authorList>
    </citation>
    <scope>NUCLEOTIDE SEQUENCE</scope>
    <source>
        <strain evidence="6">H3</strain>
        <tissue evidence="6">Leaf</tissue>
    </source>
</reference>
<dbReference type="Pfam" id="PF13499">
    <property type="entry name" value="EF-hand_7"/>
    <property type="match status" value="2"/>
</dbReference>
<keyword evidence="3" id="KW-0106">Calcium</keyword>
<feature type="domain" description="EF-hand" evidence="5">
    <location>
        <begin position="208"/>
        <end position="243"/>
    </location>
</feature>
<keyword evidence="7" id="KW-1185">Reference proteome</keyword>
<dbReference type="SMART" id="SM00054">
    <property type="entry name" value="EFh"/>
    <property type="match status" value="4"/>
</dbReference>
<dbReference type="AlphaFoldDB" id="A0A9D4ZSJ2"/>
<dbReference type="OrthoDB" id="26525at2759"/>
<evidence type="ECO:0000259" key="5">
    <source>
        <dbReference type="PROSITE" id="PS50222"/>
    </source>
</evidence>
<evidence type="ECO:0000256" key="2">
    <source>
        <dbReference type="ARBA" id="ARBA00022737"/>
    </source>
</evidence>
<dbReference type="PANTHER" id="PTHR10891">
    <property type="entry name" value="EF-HAND CALCIUM-BINDING DOMAIN CONTAINING PROTEIN"/>
    <property type="match status" value="1"/>
</dbReference>
<proteinExistence type="predicted"/>
<evidence type="ECO:0000313" key="6">
    <source>
        <dbReference type="EMBL" id="KAI5083695.1"/>
    </source>
</evidence>
<dbReference type="GO" id="GO:0005509">
    <property type="term" value="F:calcium ion binding"/>
    <property type="evidence" value="ECO:0007669"/>
    <property type="project" value="InterPro"/>
</dbReference>
<dbReference type="PROSITE" id="PS00018">
    <property type="entry name" value="EF_HAND_1"/>
    <property type="match status" value="3"/>
</dbReference>
<accession>A0A9D4ZSJ2</accession>
<feature type="domain" description="EF-hand" evidence="5">
    <location>
        <begin position="87"/>
        <end position="122"/>
    </location>
</feature>
<dbReference type="FunFam" id="1.10.238.10:FF:000001">
    <property type="entry name" value="Calmodulin 1"/>
    <property type="match status" value="1"/>
</dbReference>
<feature type="domain" description="EF-hand" evidence="5">
    <location>
        <begin position="170"/>
        <end position="205"/>
    </location>
</feature>
<evidence type="ECO:0000313" key="7">
    <source>
        <dbReference type="Proteomes" id="UP000886520"/>
    </source>
</evidence>
<dbReference type="PRINTS" id="PR00450">
    <property type="entry name" value="RECOVERIN"/>
</dbReference>
<protein>
    <recommendedName>
        <fullName evidence="5">EF-hand domain-containing protein</fullName>
    </recommendedName>
</protein>
<dbReference type="Gene3D" id="1.10.238.10">
    <property type="entry name" value="EF-hand"/>
    <property type="match status" value="2"/>
</dbReference>
<evidence type="ECO:0000256" key="3">
    <source>
        <dbReference type="ARBA" id="ARBA00022837"/>
    </source>
</evidence>
<dbReference type="InterPro" id="IPR018247">
    <property type="entry name" value="EF_Hand_1_Ca_BS"/>
</dbReference>
<dbReference type="EMBL" id="JABFUD020000002">
    <property type="protein sequence ID" value="KAI5083695.1"/>
    <property type="molecule type" value="Genomic_DNA"/>
</dbReference>
<organism evidence="6 7">
    <name type="scientific">Adiantum capillus-veneris</name>
    <name type="common">Maidenhair fern</name>
    <dbReference type="NCBI Taxonomy" id="13818"/>
    <lineage>
        <taxon>Eukaryota</taxon>
        <taxon>Viridiplantae</taxon>
        <taxon>Streptophyta</taxon>
        <taxon>Embryophyta</taxon>
        <taxon>Tracheophyta</taxon>
        <taxon>Polypodiopsida</taxon>
        <taxon>Polypodiidae</taxon>
        <taxon>Polypodiales</taxon>
        <taxon>Pteridineae</taxon>
        <taxon>Pteridaceae</taxon>
        <taxon>Vittarioideae</taxon>
        <taxon>Adiantum</taxon>
    </lineage>
</organism>
<dbReference type="InterPro" id="IPR039647">
    <property type="entry name" value="EF_hand_pair_protein_CML-like"/>
</dbReference>
<keyword evidence="1" id="KW-0479">Metal-binding</keyword>